<evidence type="ECO:0000313" key="8">
    <source>
        <dbReference type="Proteomes" id="UP001235094"/>
    </source>
</evidence>
<organism evidence="7 8">
    <name type="scientific">Ancylobacter amanitiformis</name>
    <dbReference type="NCBI Taxonomy" id="217069"/>
    <lineage>
        <taxon>Bacteria</taxon>
        <taxon>Pseudomonadati</taxon>
        <taxon>Pseudomonadota</taxon>
        <taxon>Alphaproteobacteria</taxon>
        <taxon>Hyphomicrobiales</taxon>
        <taxon>Xanthobacteraceae</taxon>
        <taxon>Ancylobacter</taxon>
    </lineage>
</organism>
<dbReference type="InterPro" id="IPR014777">
    <property type="entry name" value="4pyrrole_Mease_sub1"/>
</dbReference>
<comment type="pathway">
    <text evidence="1">Cofactor biosynthesis; adenosylcobalamin biosynthesis.</text>
</comment>
<proteinExistence type="predicted"/>
<evidence type="ECO:0000259" key="6">
    <source>
        <dbReference type="Pfam" id="PF00590"/>
    </source>
</evidence>
<dbReference type="InterPro" id="IPR006363">
    <property type="entry name" value="Cbl_synth_CobJ/CibH_dom"/>
</dbReference>
<evidence type="ECO:0000256" key="2">
    <source>
        <dbReference type="ARBA" id="ARBA00022573"/>
    </source>
</evidence>
<dbReference type="Proteomes" id="UP001235094">
    <property type="component" value="Unassembled WGS sequence"/>
</dbReference>
<evidence type="ECO:0000256" key="4">
    <source>
        <dbReference type="ARBA" id="ARBA00022679"/>
    </source>
</evidence>
<dbReference type="InterPro" id="IPR035996">
    <property type="entry name" value="4pyrrol_Methylase_sf"/>
</dbReference>
<keyword evidence="2" id="KW-0169">Cobalamin biosynthesis</keyword>
<dbReference type="InterPro" id="IPR000878">
    <property type="entry name" value="4pyrrol_Mease"/>
</dbReference>
<dbReference type="CDD" id="cd11646">
    <property type="entry name" value="Precorrin_3B_C17_MT"/>
    <property type="match status" value="1"/>
</dbReference>
<dbReference type="NCBIfam" id="TIGR01466">
    <property type="entry name" value="cobJ_cbiH"/>
    <property type="match status" value="1"/>
</dbReference>
<sequence length="272" mass="28572">MIGNLTGGNPTDGKPMAGKIAPGKIAVVGLGPGEARFLTPQASAALEEAEALYGYMPYLERVPVREGQQRFASDNREELARAGAALAHAAAGARVAMVSGGDPGVFAMAAAVIEAIETGPAEWRALDLTIVPGITAMLAVAARAGAPLGHDFCAVSLSDNLKPWEVIETRLRLAAQAGFAMAFYNPVSKARPHQLDRAFDVLREELAGTVPVIFGRAVGRPDERMRLVPLANARGHMADMATCIIVGSPETRMVERPGLPALVYTPRRAGDA</sequence>
<evidence type="ECO:0000313" key="7">
    <source>
        <dbReference type="EMBL" id="MDQ0512834.1"/>
    </source>
</evidence>
<keyword evidence="8" id="KW-1185">Reference proteome</keyword>
<protein>
    <submittedName>
        <fullName evidence="7">Precorrin-3B C17-methyltransferase</fullName>
        <ecNumber evidence="7">2.1.1.131</ecNumber>
    </submittedName>
</protein>
<comment type="caution">
    <text evidence="7">The sequence shown here is derived from an EMBL/GenBank/DDBJ whole genome shotgun (WGS) entry which is preliminary data.</text>
</comment>
<accession>A0ABU0LVY0</accession>
<keyword evidence="3 7" id="KW-0489">Methyltransferase</keyword>
<feature type="domain" description="Tetrapyrrole methylase" evidence="6">
    <location>
        <begin position="24"/>
        <end position="232"/>
    </location>
</feature>
<name>A0ABU0LVY0_9HYPH</name>
<reference evidence="7 8" key="1">
    <citation type="submission" date="2023-07" db="EMBL/GenBank/DDBJ databases">
        <title>Genomic Encyclopedia of Type Strains, Phase IV (KMG-IV): sequencing the most valuable type-strain genomes for metagenomic binning, comparative biology and taxonomic classification.</title>
        <authorList>
            <person name="Goeker M."/>
        </authorList>
    </citation>
    <scope>NUCLEOTIDE SEQUENCE [LARGE SCALE GENOMIC DNA]</scope>
    <source>
        <strain evidence="7 8">DSM 15561</strain>
    </source>
</reference>
<dbReference type="EC" id="2.1.1.131" evidence="7"/>
<keyword evidence="4 7" id="KW-0808">Transferase</keyword>
<evidence type="ECO:0000256" key="1">
    <source>
        <dbReference type="ARBA" id="ARBA00004953"/>
    </source>
</evidence>
<evidence type="ECO:0000256" key="5">
    <source>
        <dbReference type="ARBA" id="ARBA00022691"/>
    </source>
</evidence>
<evidence type="ECO:0000256" key="3">
    <source>
        <dbReference type="ARBA" id="ARBA00022603"/>
    </source>
</evidence>
<dbReference type="InterPro" id="IPR051810">
    <property type="entry name" value="Precorrin_MeTrfase"/>
</dbReference>
<dbReference type="Gene3D" id="3.40.1010.10">
    <property type="entry name" value="Cobalt-precorrin-4 Transmethylase, Domain 1"/>
    <property type="match status" value="1"/>
</dbReference>
<dbReference type="PANTHER" id="PTHR47036">
    <property type="entry name" value="COBALT-FACTOR III C(17)-METHYLTRANSFERASE-RELATED"/>
    <property type="match status" value="1"/>
</dbReference>
<dbReference type="EMBL" id="JAUSVR010000017">
    <property type="protein sequence ID" value="MDQ0512834.1"/>
    <property type="molecule type" value="Genomic_DNA"/>
</dbReference>
<dbReference type="SUPFAM" id="SSF53790">
    <property type="entry name" value="Tetrapyrrole methylase"/>
    <property type="match status" value="1"/>
</dbReference>
<gene>
    <name evidence="7" type="ORF">QOZ99_003749</name>
</gene>
<keyword evidence="5" id="KW-0949">S-adenosyl-L-methionine</keyword>
<dbReference type="NCBIfam" id="NF004648">
    <property type="entry name" value="PRK05991.1"/>
    <property type="match status" value="1"/>
</dbReference>
<dbReference type="Gene3D" id="3.30.950.10">
    <property type="entry name" value="Methyltransferase, Cobalt-precorrin-4 Transmethylase, Domain 2"/>
    <property type="match status" value="1"/>
</dbReference>
<dbReference type="GO" id="GO:0030789">
    <property type="term" value="F:precorrin-3B C17-methyltransferase activity"/>
    <property type="evidence" value="ECO:0007669"/>
    <property type="project" value="UniProtKB-EC"/>
</dbReference>
<dbReference type="PANTHER" id="PTHR47036:SF1">
    <property type="entry name" value="COBALT-FACTOR III C(17)-METHYLTRANSFERASE-RELATED"/>
    <property type="match status" value="1"/>
</dbReference>
<dbReference type="InterPro" id="IPR014776">
    <property type="entry name" value="4pyrrole_Mease_sub2"/>
</dbReference>
<dbReference type="GO" id="GO:0032259">
    <property type="term" value="P:methylation"/>
    <property type="evidence" value="ECO:0007669"/>
    <property type="project" value="UniProtKB-KW"/>
</dbReference>
<dbReference type="Pfam" id="PF00590">
    <property type="entry name" value="TP_methylase"/>
    <property type="match status" value="1"/>
</dbReference>